<name>A0A8J6Y3R5_9BACT</name>
<evidence type="ECO:0000259" key="5">
    <source>
        <dbReference type="Pfam" id="PF10502"/>
    </source>
</evidence>
<comment type="caution">
    <text evidence="6">The sequence shown here is derived from an EMBL/GenBank/DDBJ whole genome shotgun (WGS) entry which is preliminary data.</text>
</comment>
<comment type="similarity">
    <text evidence="1">Belongs to the peptidase S26 family.</text>
</comment>
<feature type="active site" evidence="4">
    <location>
        <position position="40"/>
    </location>
</feature>
<keyword evidence="6" id="KW-0378">Hydrolase</keyword>
<dbReference type="Gene3D" id="2.10.109.10">
    <property type="entry name" value="Umud Fragment, subunit A"/>
    <property type="match status" value="1"/>
</dbReference>
<dbReference type="GO" id="GO:0016020">
    <property type="term" value="C:membrane"/>
    <property type="evidence" value="ECO:0007669"/>
    <property type="project" value="InterPro"/>
</dbReference>
<reference evidence="6 7" key="1">
    <citation type="submission" date="2020-08" db="EMBL/GenBank/DDBJ databases">
        <title>Acidobacteriota in marine sediments use diverse sulfur dissimilation pathways.</title>
        <authorList>
            <person name="Wasmund K."/>
        </authorList>
    </citation>
    <scope>NUCLEOTIDE SEQUENCE [LARGE SCALE GENOMIC DNA]</scope>
    <source>
        <strain evidence="6">MAG AM4</strain>
    </source>
</reference>
<dbReference type="PANTHER" id="PTHR43390:SF1">
    <property type="entry name" value="CHLOROPLAST PROCESSING PEPTIDASE"/>
    <property type="match status" value="1"/>
</dbReference>
<keyword evidence="6" id="KW-0645">Protease</keyword>
<dbReference type="InterPro" id="IPR019533">
    <property type="entry name" value="Peptidase_S26"/>
</dbReference>
<dbReference type="GO" id="GO:0006465">
    <property type="term" value="P:signal peptide processing"/>
    <property type="evidence" value="ECO:0007669"/>
    <property type="project" value="InterPro"/>
</dbReference>
<evidence type="ECO:0000313" key="7">
    <source>
        <dbReference type="Proteomes" id="UP000648239"/>
    </source>
</evidence>
<feature type="domain" description="Peptidase S26" evidence="5">
    <location>
        <begin position="12"/>
        <end position="85"/>
    </location>
</feature>
<dbReference type="SUPFAM" id="SSF51306">
    <property type="entry name" value="LexA/Signal peptidase"/>
    <property type="match status" value="1"/>
</dbReference>
<evidence type="ECO:0000256" key="4">
    <source>
        <dbReference type="PIRSR" id="PIRSR600223-1"/>
    </source>
</evidence>
<gene>
    <name evidence="6" type="primary">sodX</name>
    <name evidence="6" type="ORF">IFK94_11545</name>
</gene>
<organism evidence="6 7">
    <name type="scientific">Candidatus Polarisedimenticola svalbardensis</name>
    <dbReference type="NCBI Taxonomy" id="2886004"/>
    <lineage>
        <taxon>Bacteria</taxon>
        <taxon>Pseudomonadati</taxon>
        <taxon>Acidobacteriota</taxon>
        <taxon>Candidatus Polarisedimenticolia</taxon>
        <taxon>Candidatus Polarisedimenticolales</taxon>
        <taxon>Candidatus Polarisedimenticolaceae</taxon>
        <taxon>Candidatus Polarisedimenticola</taxon>
    </lineage>
</organism>
<evidence type="ECO:0000256" key="1">
    <source>
        <dbReference type="ARBA" id="ARBA00009370"/>
    </source>
</evidence>
<dbReference type="EMBL" id="JACXWD010000042">
    <property type="protein sequence ID" value="MBD3868749.1"/>
    <property type="molecule type" value="Genomic_DNA"/>
</dbReference>
<dbReference type="Pfam" id="PF10502">
    <property type="entry name" value="Peptidase_S26"/>
    <property type="match status" value="2"/>
</dbReference>
<evidence type="ECO:0000313" key="6">
    <source>
        <dbReference type="EMBL" id="MBD3868749.1"/>
    </source>
</evidence>
<feature type="active site" evidence="4">
    <location>
        <position position="81"/>
    </location>
</feature>
<dbReference type="InterPro" id="IPR014124">
    <property type="entry name" value="Pept_S26A_Sod_Ni_maturase"/>
</dbReference>
<proteinExistence type="inferred from homology"/>
<evidence type="ECO:0000256" key="3">
    <source>
        <dbReference type="ARBA" id="ARBA00029906"/>
    </source>
</evidence>
<dbReference type="InterPro" id="IPR000223">
    <property type="entry name" value="Pept_S26A_signal_pept_1"/>
</dbReference>
<dbReference type="CDD" id="cd06530">
    <property type="entry name" value="S26_SPase_I"/>
    <property type="match status" value="1"/>
</dbReference>
<accession>A0A8J6Y3R5</accession>
<feature type="domain" description="Peptidase S26" evidence="5">
    <location>
        <begin position="89"/>
        <end position="126"/>
    </location>
</feature>
<evidence type="ECO:0000256" key="2">
    <source>
        <dbReference type="ARBA" id="ARBA00019232"/>
    </source>
</evidence>
<dbReference type="Proteomes" id="UP000648239">
    <property type="component" value="Unassembled WGS sequence"/>
</dbReference>
<dbReference type="AlphaFoldDB" id="A0A8J6Y3R5"/>
<sequence length="135" mass="14892">MVFREKNLILTLAVTLTVLLVLIALCTRFVAIPWTVDGDSMSPTLRSGDRVLVDLWSYRNRAPVVGEPVLLRGPGSVLMVKRVSAGNPPPGYLHVLGDNPGNSVDSRRFGPVPRQAVRGRVFFRYWPLSDAGPIR</sequence>
<dbReference type="PANTHER" id="PTHR43390">
    <property type="entry name" value="SIGNAL PEPTIDASE I"/>
    <property type="match status" value="1"/>
</dbReference>
<protein>
    <recommendedName>
        <fullName evidence="2">Signal peptidase I</fullName>
    </recommendedName>
    <alternativeName>
        <fullName evidence="3">Leader peptidase I</fullName>
    </alternativeName>
</protein>
<dbReference type="InterPro" id="IPR036286">
    <property type="entry name" value="LexA/Signal_pep-like_sf"/>
</dbReference>
<dbReference type="NCBIfam" id="TIGR02754">
    <property type="entry name" value="sod_Ni_protease"/>
    <property type="match status" value="1"/>
</dbReference>
<dbReference type="GO" id="GO:0004252">
    <property type="term" value="F:serine-type endopeptidase activity"/>
    <property type="evidence" value="ECO:0007669"/>
    <property type="project" value="InterPro"/>
</dbReference>
<dbReference type="PRINTS" id="PR00727">
    <property type="entry name" value="LEADERPTASE"/>
</dbReference>